<dbReference type="GO" id="GO:0000271">
    <property type="term" value="P:polysaccharide biosynthetic process"/>
    <property type="evidence" value="ECO:0007669"/>
    <property type="project" value="InterPro"/>
</dbReference>
<dbReference type="Pfam" id="PF03721">
    <property type="entry name" value="UDPG_MGDP_dh_N"/>
    <property type="match status" value="1"/>
</dbReference>
<dbReference type="InterPro" id="IPR036291">
    <property type="entry name" value="NAD(P)-bd_dom_sf"/>
</dbReference>
<dbReference type="GO" id="GO:0016628">
    <property type="term" value="F:oxidoreductase activity, acting on the CH-CH group of donors, NAD or NADP as acceptor"/>
    <property type="evidence" value="ECO:0007669"/>
    <property type="project" value="InterPro"/>
</dbReference>
<dbReference type="PIRSF" id="PIRSF000124">
    <property type="entry name" value="UDPglc_GDPman_dh"/>
    <property type="match status" value="1"/>
</dbReference>
<evidence type="ECO:0000259" key="2">
    <source>
        <dbReference type="Pfam" id="PF03721"/>
    </source>
</evidence>
<dbReference type="PIRSF" id="PIRSF500136">
    <property type="entry name" value="UDP_ManNAc_DH"/>
    <property type="match status" value="1"/>
</dbReference>
<name>A0A382WN22_9ZZZZ</name>
<proteinExistence type="inferred from homology"/>
<dbReference type="InterPro" id="IPR028359">
    <property type="entry name" value="UDP_ManNAc/GlcNAc_DH"/>
</dbReference>
<dbReference type="AlphaFoldDB" id="A0A382WN22"/>
<gene>
    <name evidence="3" type="ORF">METZ01_LOCUS413141</name>
</gene>
<comment type="similarity">
    <text evidence="1">Belongs to the UDP-glucose/GDP-mannose dehydrogenase family.</text>
</comment>
<dbReference type="EMBL" id="UINC01161225">
    <property type="protein sequence ID" value="SVD60287.1"/>
    <property type="molecule type" value="Genomic_DNA"/>
</dbReference>
<dbReference type="GO" id="GO:0051287">
    <property type="term" value="F:NAD binding"/>
    <property type="evidence" value="ECO:0007669"/>
    <property type="project" value="InterPro"/>
</dbReference>
<organism evidence="3">
    <name type="scientific">marine metagenome</name>
    <dbReference type="NCBI Taxonomy" id="408172"/>
    <lineage>
        <taxon>unclassified sequences</taxon>
        <taxon>metagenomes</taxon>
        <taxon>ecological metagenomes</taxon>
    </lineage>
</organism>
<evidence type="ECO:0000313" key="3">
    <source>
        <dbReference type="EMBL" id="SVD60287.1"/>
    </source>
</evidence>
<dbReference type="PANTHER" id="PTHR43491">
    <property type="entry name" value="UDP-N-ACETYL-D-MANNOSAMINE DEHYDROGENASE"/>
    <property type="match status" value="1"/>
</dbReference>
<feature type="non-terminal residue" evidence="3">
    <location>
        <position position="137"/>
    </location>
</feature>
<dbReference type="SUPFAM" id="SSF51735">
    <property type="entry name" value="NAD(P)-binding Rossmann-fold domains"/>
    <property type="match status" value="1"/>
</dbReference>
<dbReference type="PANTHER" id="PTHR43491:SF2">
    <property type="entry name" value="UDP-N-ACETYL-D-MANNOSAMINE DEHYDROGENASE"/>
    <property type="match status" value="1"/>
</dbReference>
<dbReference type="InterPro" id="IPR017476">
    <property type="entry name" value="UDP-Glc/GDP-Man"/>
</dbReference>
<protein>
    <recommendedName>
        <fullName evidence="2">UDP-glucose/GDP-mannose dehydrogenase N-terminal domain-containing protein</fullName>
    </recommendedName>
</protein>
<dbReference type="InterPro" id="IPR001732">
    <property type="entry name" value="UDP-Glc/GDP-Man_DH_N"/>
</dbReference>
<accession>A0A382WN22</accession>
<evidence type="ECO:0000256" key="1">
    <source>
        <dbReference type="ARBA" id="ARBA00006601"/>
    </source>
</evidence>
<feature type="domain" description="UDP-glucose/GDP-mannose dehydrogenase N-terminal" evidence="2">
    <location>
        <begin position="8"/>
        <end position="135"/>
    </location>
</feature>
<sequence>MQHDDLQLGIIGLGYVGLPLAVEFGRKRSVIGFDINQKRINELNSGNDLTKEMTDEELASAKHLSITDQIQDLDTCNCYIITVPTPIDECKQPDLIPLIRASETVGKILKKGDLVIYESTVYPGATEEDCVPVLEQF</sequence>
<dbReference type="GO" id="GO:0016616">
    <property type="term" value="F:oxidoreductase activity, acting on the CH-OH group of donors, NAD or NADP as acceptor"/>
    <property type="evidence" value="ECO:0007669"/>
    <property type="project" value="InterPro"/>
</dbReference>
<dbReference type="Gene3D" id="3.40.50.720">
    <property type="entry name" value="NAD(P)-binding Rossmann-like Domain"/>
    <property type="match status" value="1"/>
</dbReference>
<reference evidence="3" key="1">
    <citation type="submission" date="2018-05" db="EMBL/GenBank/DDBJ databases">
        <authorList>
            <person name="Lanie J.A."/>
            <person name="Ng W.-L."/>
            <person name="Kazmierczak K.M."/>
            <person name="Andrzejewski T.M."/>
            <person name="Davidsen T.M."/>
            <person name="Wayne K.J."/>
            <person name="Tettelin H."/>
            <person name="Glass J.I."/>
            <person name="Rusch D."/>
            <person name="Podicherti R."/>
            <person name="Tsui H.-C.T."/>
            <person name="Winkler M.E."/>
        </authorList>
    </citation>
    <scope>NUCLEOTIDE SEQUENCE</scope>
</reference>